<evidence type="ECO:0000256" key="1">
    <source>
        <dbReference type="SAM" id="MobiDB-lite"/>
    </source>
</evidence>
<evidence type="ECO:0000313" key="4">
    <source>
        <dbReference type="EMBL" id="PSS27496.1"/>
    </source>
</evidence>
<proteinExistence type="predicted"/>
<evidence type="ECO:0000259" key="2">
    <source>
        <dbReference type="Pfam" id="PF14612"/>
    </source>
</evidence>
<feature type="region of interest" description="Disordered" evidence="1">
    <location>
        <begin position="1"/>
        <end position="39"/>
    </location>
</feature>
<evidence type="ECO:0008006" key="6">
    <source>
        <dbReference type="Google" id="ProtNLM"/>
    </source>
</evidence>
<dbReference type="InParanoid" id="A0A2T3BDM8"/>
<dbReference type="AlphaFoldDB" id="A0A2T3BDM8"/>
<keyword evidence="5" id="KW-1185">Reference proteome</keyword>
<evidence type="ECO:0000313" key="5">
    <source>
        <dbReference type="Proteomes" id="UP000241818"/>
    </source>
</evidence>
<organism evidence="4 5">
    <name type="scientific">Amorphotheca resinae ATCC 22711</name>
    <dbReference type="NCBI Taxonomy" id="857342"/>
    <lineage>
        <taxon>Eukaryota</taxon>
        <taxon>Fungi</taxon>
        <taxon>Dikarya</taxon>
        <taxon>Ascomycota</taxon>
        <taxon>Pezizomycotina</taxon>
        <taxon>Leotiomycetes</taxon>
        <taxon>Helotiales</taxon>
        <taxon>Amorphothecaceae</taxon>
        <taxon>Amorphotheca</taxon>
    </lineage>
</organism>
<dbReference type="GeneID" id="36574201"/>
<feature type="domain" description="INO80 complex subunit 3 N-terminal" evidence="2">
    <location>
        <begin position="38"/>
        <end position="106"/>
    </location>
</feature>
<dbReference type="STRING" id="857342.A0A2T3BDM8"/>
<dbReference type="Pfam" id="PF14612">
    <property type="entry name" value="Ino80_Iec3"/>
    <property type="match status" value="1"/>
</dbReference>
<dbReference type="EMBL" id="KZ679006">
    <property type="protein sequence ID" value="PSS27496.1"/>
    <property type="molecule type" value="Genomic_DNA"/>
</dbReference>
<dbReference type="InterPro" id="IPR032742">
    <property type="entry name" value="Iec3_N"/>
</dbReference>
<dbReference type="Pfam" id="PF24244">
    <property type="entry name" value="Iec3-like_M"/>
    <property type="match status" value="1"/>
</dbReference>
<evidence type="ECO:0000259" key="3">
    <source>
        <dbReference type="Pfam" id="PF24244"/>
    </source>
</evidence>
<feature type="region of interest" description="Disordered" evidence="1">
    <location>
        <begin position="250"/>
        <end position="376"/>
    </location>
</feature>
<feature type="compositionally biased region" description="Basic and acidic residues" evidence="1">
    <location>
        <begin position="17"/>
        <end position="35"/>
    </location>
</feature>
<feature type="domain" description="INO80 complex subunit 3-like middle region" evidence="3">
    <location>
        <begin position="158"/>
        <end position="255"/>
    </location>
</feature>
<name>A0A2T3BDM8_AMORE</name>
<feature type="compositionally biased region" description="Pro residues" evidence="1">
    <location>
        <begin position="366"/>
        <end position="376"/>
    </location>
</feature>
<dbReference type="OrthoDB" id="4095124at2759"/>
<dbReference type="Proteomes" id="UP000241818">
    <property type="component" value="Unassembled WGS sequence"/>
</dbReference>
<dbReference type="RefSeq" id="XP_024725021.1">
    <property type="nucleotide sequence ID" value="XM_024866120.1"/>
</dbReference>
<accession>A0A2T3BDM8</accession>
<sequence>MDTIGEESPAPGFESESDVKHDESVLPSTHEEPKPTYKSFKKKYRKMRIKFDAKMQESNFLYTKEQMGADTARRLAQENDQLLDLLLDVNNSAQIPADKRIDLNAETPALSAVPPLISAEELARASKFDTPASQAIYNEVLAIMKERAAEKETSKPLKSLAMLMAMTPHRTTSSGPLAPSLRDIVEPIEGYSAPMSYLTGDQIDDYLYDIDASLGTVPPTNPHSNPPQDLALRNPNSVYNWLRRNEPKIFLQDGEGSEKSLGKPGSLRGAGKRASMPGPSRPDALEIVEEDGLGYDPTISGLEPAKGKRKREDDAGYHPKSGAPSDGKVKKPRPRKKKADGAGEAPTPSSSRKGKGKARHSSPVLEAPPPPPNTGA</sequence>
<dbReference type="GO" id="GO:0006338">
    <property type="term" value="P:chromatin remodeling"/>
    <property type="evidence" value="ECO:0007669"/>
    <property type="project" value="InterPro"/>
</dbReference>
<protein>
    <recommendedName>
        <fullName evidence="6">IEC3 subunit of the Ino80 complex, chromatin re-modelling-domain-containing protein</fullName>
    </recommendedName>
</protein>
<gene>
    <name evidence="4" type="ORF">M430DRAFT_32213</name>
</gene>
<reference evidence="4 5" key="1">
    <citation type="journal article" date="2018" name="New Phytol.">
        <title>Comparative genomics and transcriptomics depict ericoid mycorrhizal fungi as versatile saprotrophs and plant mutualists.</title>
        <authorList>
            <person name="Martino E."/>
            <person name="Morin E."/>
            <person name="Grelet G.A."/>
            <person name="Kuo A."/>
            <person name="Kohler A."/>
            <person name="Daghino S."/>
            <person name="Barry K.W."/>
            <person name="Cichocki N."/>
            <person name="Clum A."/>
            <person name="Dockter R.B."/>
            <person name="Hainaut M."/>
            <person name="Kuo R.C."/>
            <person name="LaButti K."/>
            <person name="Lindahl B.D."/>
            <person name="Lindquist E.A."/>
            <person name="Lipzen A."/>
            <person name="Khouja H.R."/>
            <person name="Magnuson J."/>
            <person name="Murat C."/>
            <person name="Ohm R.A."/>
            <person name="Singer S.W."/>
            <person name="Spatafora J.W."/>
            <person name="Wang M."/>
            <person name="Veneault-Fourrey C."/>
            <person name="Henrissat B."/>
            <person name="Grigoriev I.V."/>
            <person name="Martin F.M."/>
            <person name="Perotto S."/>
        </authorList>
    </citation>
    <scope>NUCLEOTIDE SEQUENCE [LARGE SCALE GENOMIC DNA]</scope>
    <source>
        <strain evidence="4 5">ATCC 22711</strain>
    </source>
</reference>
<dbReference type="GO" id="GO:0031011">
    <property type="term" value="C:Ino80 complex"/>
    <property type="evidence" value="ECO:0007669"/>
    <property type="project" value="InterPro"/>
</dbReference>
<dbReference type="InterPro" id="IPR055449">
    <property type="entry name" value="Iec3-like_M"/>
</dbReference>